<evidence type="ECO:0000256" key="5">
    <source>
        <dbReference type="ARBA" id="ARBA00022898"/>
    </source>
</evidence>
<comment type="cofactor">
    <cofactor evidence="1">
        <name>pyridoxal 5'-phosphate</name>
        <dbReference type="ChEBI" id="CHEBI:597326"/>
    </cofactor>
</comment>
<dbReference type="InterPro" id="IPR050596">
    <property type="entry name" value="AspAT/PAT-like"/>
</dbReference>
<comment type="similarity">
    <text evidence="2">Belongs to the class-I pyridoxal-phosphate-dependent aminotransferase family.</text>
</comment>
<dbReference type="FunFam" id="3.40.640.10:FF:000033">
    <property type="entry name" value="Aspartate aminotransferase"/>
    <property type="match status" value="1"/>
</dbReference>
<dbReference type="OrthoDB" id="9813612at2"/>
<dbReference type="AlphaFoldDB" id="A0A0S7BWD7"/>
<dbReference type="CDD" id="cd00609">
    <property type="entry name" value="AAT_like"/>
    <property type="match status" value="1"/>
</dbReference>
<dbReference type="InterPro" id="IPR015424">
    <property type="entry name" value="PyrdxlP-dep_Trfase"/>
</dbReference>
<dbReference type="Pfam" id="PF00155">
    <property type="entry name" value="Aminotran_1_2"/>
    <property type="match status" value="1"/>
</dbReference>
<evidence type="ECO:0000256" key="1">
    <source>
        <dbReference type="ARBA" id="ARBA00001933"/>
    </source>
</evidence>
<dbReference type="InterPro" id="IPR004839">
    <property type="entry name" value="Aminotransferase_I/II_large"/>
</dbReference>
<evidence type="ECO:0000259" key="6">
    <source>
        <dbReference type="Pfam" id="PF00155"/>
    </source>
</evidence>
<feature type="domain" description="Aminotransferase class I/classII large" evidence="6">
    <location>
        <begin position="27"/>
        <end position="376"/>
    </location>
</feature>
<keyword evidence="5" id="KW-0663">Pyridoxal phosphate</keyword>
<dbReference type="PANTHER" id="PTHR46383">
    <property type="entry name" value="ASPARTATE AMINOTRANSFERASE"/>
    <property type="match status" value="1"/>
</dbReference>
<evidence type="ECO:0000313" key="8">
    <source>
        <dbReference type="Proteomes" id="UP000053370"/>
    </source>
</evidence>
<evidence type="ECO:0000256" key="2">
    <source>
        <dbReference type="ARBA" id="ARBA00007441"/>
    </source>
</evidence>
<evidence type="ECO:0000256" key="4">
    <source>
        <dbReference type="ARBA" id="ARBA00022679"/>
    </source>
</evidence>
<dbReference type="GO" id="GO:0030170">
    <property type="term" value="F:pyridoxal phosphate binding"/>
    <property type="evidence" value="ECO:0007669"/>
    <property type="project" value="InterPro"/>
</dbReference>
<dbReference type="InterPro" id="IPR015421">
    <property type="entry name" value="PyrdxlP-dep_Trfase_major"/>
</dbReference>
<dbReference type="GO" id="GO:0006520">
    <property type="term" value="P:amino acid metabolic process"/>
    <property type="evidence" value="ECO:0007669"/>
    <property type="project" value="InterPro"/>
</dbReference>
<dbReference type="PANTHER" id="PTHR46383:SF1">
    <property type="entry name" value="ASPARTATE AMINOTRANSFERASE"/>
    <property type="match status" value="1"/>
</dbReference>
<dbReference type="EMBL" id="DF968181">
    <property type="protein sequence ID" value="GAP41492.1"/>
    <property type="molecule type" value="Genomic_DNA"/>
</dbReference>
<dbReference type="RefSeq" id="WP_062282830.1">
    <property type="nucleotide sequence ID" value="NZ_DF968181.1"/>
</dbReference>
<accession>A0A0S7BWD7</accession>
<evidence type="ECO:0000256" key="3">
    <source>
        <dbReference type="ARBA" id="ARBA00022576"/>
    </source>
</evidence>
<reference evidence="7" key="1">
    <citation type="journal article" date="2015" name="Genome Announc.">
        <title>Draft Genome Sequence of Anaerolineae Strain TC1, a Novel Isolate from a Methanogenic Wastewater Treatment System.</title>
        <authorList>
            <person name="Matsuura N."/>
            <person name="Tourlousse D.M."/>
            <person name="Sun L."/>
            <person name="Toyonaga M."/>
            <person name="Kuroda K."/>
            <person name="Ohashi A."/>
            <person name="Cruz R."/>
            <person name="Yamaguchi T."/>
            <person name="Sekiguchi Y."/>
        </authorList>
    </citation>
    <scope>NUCLEOTIDE SEQUENCE [LARGE SCALE GENOMIC DNA]</scope>
    <source>
        <strain evidence="7">TC1</strain>
    </source>
</reference>
<dbReference type="STRING" id="1678840.ATC1_131482"/>
<organism evidence="7">
    <name type="scientific">Flexilinea flocculi</name>
    <dbReference type="NCBI Taxonomy" id="1678840"/>
    <lineage>
        <taxon>Bacteria</taxon>
        <taxon>Bacillati</taxon>
        <taxon>Chloroflexota</taxon>
        <taxon>Anaerolineae</taxon>
        <taxon>Anaerolineales</taxon>
        <taxon>Anaerolineaceae</taxon>
        <taxon>Flexilinea</taxon>
    </lineage>
</organism>
<evidence type="ECO:0000313" key="7">
    <source>
        <dbReference type="EMBL" id="GAP41492.1"/>
    </source>
</evidence>
<protein>
    <submittedName>
        <fullName evidence="7">Aspartate/methionine/tyrosine aminotransferase</fullName>
    </submittedName>
</protein>
<dbReference type="Gene3D" id="3.40.640.10">
    <property type="entry name" value="Type I PLP-dependent aspartate aminotransferase-like (Major domain)"/>
    <property type="match status" value="1"/>
</dbReference>
<dbReference type="Proteomes" id="UP000053370">
    <property type="component" value="Unassembled WGS sequence"/>
</dbReference>
<name>A0A0S7BWD7_9CHLR</name>
<dbReference type="GO" id="GO:0008483">
    <property type="term" value="F:transaminase activity"/>
    <property type="evidence" value="ECO:0007669"/>
    <property type="project" value="UniProtKB-KW"/>
</dbReference>
<dbReference type="InterPro" id="IPR015422">
    <property type="entry name" value="PyrdxlP-dep_Trfase_small"/>
</dbReference>
<dbReference type="Gene3D" id="3.90.1150.10">
    <property type="entry name" value="Aspartate Aminotransferase, domain 1"/>
    <property type="match status" value="1"/>
</dbReference>
<keyword evidence="3 7" id="KW-0032">Aminotransferase</keyword>
<proteinExistence type="inferred from homology"/>
<gene>
    <name evidence="7" type="ORF">ATC1_131482</name>
</gene>
<keyword evidence="4 7" id="KW-0808">Transferase</keyword>
<keyword evidence="8" id="KW-1185">Reference proteome</keyword>
<dbReference type="SUPFAM" id="SSF53383">
    <property type="entry name" value="PLP-dependent transferases"/>
    <property type="match status" value="1"/>
</dbReference>
<sequence>MTNQNNLPKITTSQLYALNAKAKKYPDRIELGRGDPDFDTPEYIIDSVKDFASNHVIWDSPVEGILPLREAIAKRVREINHIDVNPETDIVVTNGGQEAVFLMINTVLTKDDEILVPDPNYNSYRDSIKFSGAVRVSVPTKVEENFRIDPEVVENLITDKTRAILLVSPNNPAGAVIDPEVVKKLVKIAVDHDLIIISDDIYDRFVYDGIQHLSPASLKEAFDRTLTLNAASKQFAMCGWRLGWIVGPKDLIAAVKNYKAIMTGPTTIIGQVGALAALTGKTQSIEKMYNTFVLRRRAVMDGLDRIGMEYGVPEGGQFVFVSIKKFKMTSYEFAQKVLENCHVLVYPGGAYGAQFDDFIRITFLQPEEKLTEALKRMESYLKK</sequence>